<dbReference type="Proteomes" id="UP000799777">
    <property type="component" value="Unassembled WGS sequence"/>
</dbReference>
<protein>
    <submittedName>
        <fullName evidence="1">Uncharacterized protein</fullName>
    </submittedName>
</protein>
<proteinExistence type="predicted"/>
<name>A0A9P4H2P1_9PLEO</name>
<evidence type="ECO:0000313" key="1">
    <source>
        <dbReference type="EMBL" id="KAF2026015.1"/>
    </source>
</evidence>
<gene>
    <name evidence="1" type="ORF">EK21DRAFT_116215</name>
</gene>
<organism evidence="1 2">
    <name type="scientific">Setomelanomma holmii</name>
    <dbReference type="NCBI Taxonomy" id="210430"/>
    <lineage>
        <taxon>Eukaryota</taxon>
        <taxon>Fungi</taxon>
        <taxon>Dikarya</taxon>
        <taxon>Ascomycota</taxon>
        <taxon>Pezizomycotina</taxon>
        <taxon>Dothideomycetes</taxon>
        <taxon>Pleosporomycetidae</taxon>
        <taxon>Pleosporales</taxon>
        <taxon>Pleosporineae</taxon>
        <taxon>Phaeosphaeriaceae</taxon>
        <taxon>Setomelanomma</taxon>
    </lineage>
</organism>
<accession>A0A9P4H2P1</accession>
<dbReference type="EMBL" id="ML978251">
    <property type="protein sequence ID" value="KAF2026015.1"/>
    <property type="molecule type" value="Genomic_DNA"/>
</dbReference>
<comment type="caution">
    <text evidence="1">The sequence shown here is derived from an EMBL/GenBank/DDBJ whole genome shotgun (WGS) entry which is preliminary data.</text>
</comment>
<sequence>MSTPIRRLGPMGELPLLKDSRITKACNHKCDIRKQPIPPCCRGNADRVALEIHRKNLATSPFYKLSGEIRNIIYDLLADGEWHFQSFSDKCSDIKRRNALHNLAKVSRQLYQETRLNAYSTTALHVHHWGIFESWLSKRTAWQLSTLKRFHVHHTVLLNKQYWRNPSDPRLRFGKWPKTYWKNIGRDWPALPNLTSVVVHMHPFADPRGYTNPLNEPSFHSQSVRATIWDLRAFSAAEQFQKEMRYILGKEVNTTAVWDIPRFSLRLRKDAHAIGEDTVIGPNGYLQCNHADRKLLIFKKTCLVCDNRV</sequence>
<dbReference type="AlphaFoldDB" id="A0A9P4H2P1"/>
<keyword evidence="2" id="KW-1185">Reference proteome</keyword>
<dbReference type="PANTHER" id="PTHR38790:SF4">
    <property type="entry name" value="2EXR DOMAIN-CONTAINING PROTEIN"/>
    <property type="match status" value="1"/>
</dbReference>
<evidence type="ECO:0000313" key="2">
    <source>
        <dbReference type="Proteomes" id="UP000799777"/>
    </source>
</evidence>
<reference evidence="1" key="1">
    <citation type="journal article" date="2020" name="Stud. Mycol.">
        <title>101 Dothideomycetes genomes: a test case for predicting lifestyles and emergence of pathogens.</title>
        <authorList>
            <person name="Haridas S."/>
            <person name="Albert R."/>
            <person name="Binder M."/>
            <person name="Bloem J."/>
            <person name="Labutti K."/>
            <person name="Salamov A."/>
            <person name="Andreopoulos B."/>
            <person name="Baker S."/>
            <person name="Barry K."/>
            <person name="Bills G."/>
            <person name="Bluhm B."/>
            <person name="Cannon C."/>
            <person name="Castanera R."/>
            <person name="Culley D."/>
            <person name="Daum C."/>
            <person name="Ezra D."/>
            <person name="Gonzalez J."/>
            <person name="Henrissat B."/>
            <person name="Kuo A."/>
            <person name="Liang C."/>
            <person name="Lipzen A."/>
            <person name="Lutzoni F."/>
            <person name="Magnuson J."/>
            <person name="Mondo S."/>
            <person name="Nolan M."/>
            <person name="Ohm R."/>
            <person name="Pangilinan J."/>
            <person name="Park H.-J."/>
            <person name="Ramirez L."/>
            <person name="Alfaro M."/>
            <person name="Sun H."/>
            <person name="Tritt A."/>
            <person name="Yoshinaga Y."/>
            <person name="Zwiers L.-H."/>
            <person name="Turgeon B."/>
            <person name="Goodwin S."/>
            <person name="Spatafora J."/>
            <person name="Crous P."/>
            <person name="Grigoriev I."/>
        </authorList>
    </citation>
    <scope>NUCLEOTIDE SEQUENCE</scope>
    <source>
        <strain evidence="1">CBS 110217</strain>
    </source>
</reference>
<dbReference type="PANTHER" id="PTHR38790">
    <property type="entry name" value="2EXR DOMAIN-CONTAINING PROTEIN-RELATED"/>
    <property type="match status" value="1"/>
</dbReference>